<evidence type="ECO:0000313" key="3">
    <source>
        <dbReference type="EMBL" id="MBR7618379.1"/>
    </source>
</evidence>
<dbReference type="Proteomes" id="UP000622580">
    <property type="component" value="Unassembled WGS sequence"/>
</dbReference>
<evidence type="ECO:0000256" key="2">
    <source>
        <dbReference type="SAM" id="Phobius"/>
    </source>
</evidence>
<protein>
    <submittedName>
        <fullName evidence="3">Uncharacterized protein</fullName>
    </submittedName>
</protein>
<evidence type="ECO:0000256" key="1">
    <source>
        <dbReference type="SAM" id="MobiDB-lite"/>
    </source>
</evidence>
<sequence>MDPLPTPAPPSEVANPPRETAPRRLALMRARAELLRWRIVPRVRKPGQRRRLSPWLPLLPVLVLLSPALLLAAGIAIFLPPPFRLNPATLMVNMGRVMMALSGVGSDERAPPGIGDQRP</sequence>
<accession>A0A941HU83</accession>
<proteinExistence type="predicted"/>
<feature type="region of interest" description="Disordered" evidence="1">
    <location>
        <begin position="1"/>
        <end position="22"/>
    </location>
</feature>
<keyword evidence="2" id="KW-0812">Transmembrane</keyword>
<name>A0A941HU83_9CAUL</name>
<dbReference type="EMBL" id="JAGSGD010000001">
    <property type="protein sequence ID" value="MBR7618379.1"/>
    <property type="molecule type" value="Genomic_DNA"/>
</dbReference>
<reference evidence="3" key="1">
    <citation type="submission" date="2021-04" db="EMBL/GenBank/DDBJ databases">
        <title>Draft genome assembly of strain Phenylobacterium sp. 20VBR1 using MiniION and Illumina platforms.</title>
        <authorList>
            <person name="Thomas F.A."/>
            <person name="Krishnan K.P."/>
            <person name="Sinha R.K."/>
        </authorList>
    </citation>
    <scope>NUCLEOTIDE SEQUENCE</scope>
    <source>
        <strain evidence="3">20VBR1</strain>
    </source>
</reference>
<keyword evidence="2" id="KW-0472">Membrane</keyword>
<organism evidence="3 4">
    <name type="scientific">Phenylobacterium glaciei</name>
    <dbReference type="NCBI Taxonomy" id="2803784"/>
    <lineage>
        <taxon>Bacteria</taxon>
        <taxon>Pseudomonadati</taxon>
        <taxon>Pseudomonadota</taxon>
        <taxon>Alphaproteobacteria</taxon>
        <taxon>Caulobacterales</taxon>
        <taxon>Caulobacteraceae</taxon>
        <taxon>Phenylobacterium</taxon>
    </lineage>
</organism>
<keyword evidence="4" id="KW-1185">Reference proteome</keyword>
<gene>
    <name evidence="3" type="ORF">JKL49_03170</name>
</gene>
<evidence type="ECO:0000313" key="4">
    <source>
        <dbReference type="Proteomes" id="UP000622580"/>
    </source>
</evidence>
<keyword evidence="2" id="KW-1133">Transmembrane helix</keyword>
<dbReference type="AlphaFoldDB" id="A0A941HU83"/>
<dbReference type="RefSeq" id="WP_215338263.1">
    <property type="nucleotide sequence ID" value="NZ_JAGSGD010000001.1"/>
</dbReference>
<feature type="transmembrane region" description="Helical" evidence="2">
    <location>
        <begin position="55"/>
        <end position="79"/>
    </location>
</feature>
<comment type="caution">
    <text evidence="3">The sequence shown here is derived from an EMBL/GenBank/DDBJ whole genome shotgun (WGS) entry which is preliminary data.</text>
</comment>
<feature type="compositionally biased region" description="Pro residues" evidence="1">
    <location>
        <begin position="1"/>
        <end position="10"/>
    </location>
</feature>